<organism evidence="1 2">
    <name type="scientific">Periconia macrospinosa</name>
    <dbReference type="NCBI Taxonomy" id="97972"/>
    <lineage>
        <taxon>Eukaryota</taxon>
        <taxon>Fungi</taxon>
        <taxon>Dikarya</taxon>
        <taxon>Ascomycota</taxon>
        <taxon>Pezizomycotina</taxon>
        <taxon>Dothideomycetes</taxon>
        <taxon>Pleosporomycetidae</taxon>
        <taxon>Pleosporales</taxon>
        <taxon>Massarineae</taxon>
        <taxon>Periconiaceae</taxon>
        <taxon>Periconia</taxon>
    </lineage>
</organism>
<evidence type="ECO:0000313" key="2">
    <source>
        <dbReference type="Proteomes" id="UP000244855"/>
    </source>
</evidence>
<sequence>MSIAMRLSRRYCLRCSIRDHRSRGVQSTLMGEALIKASRLSISVQTTFFFTSIDLSRNVN</sequence>
<keyword evidence="2" id="KW-1185">Reference proteome</keyword>
<reference evidence="1 2" key="1">
    <citation type="journal article" date="2018" name="Sci. Rep.">
        <title>Comparative genomics provides insights into the lifestyle and reveals functional heterogeneity of dark septate endophytic fungi.</title>
        <authorList>
            <person name="Knapp D.G."/>
            <person name="Nemeth J.B."/>
            <person name="Barry K."/>
            <person name="Hainaut M."/>
            <person name="Henrissat B."/>
            <person name="Johnson J."/>
            <person name="Kuo A."/>
            <person name="Lim J.H.P."/>
            <person name="Lipzen A."/>
            <person name="Nolan M."/>
            <person name="Ohm R.A."/>
            <person name="Tamas L."/>
            <person name="Grigoriev I.V."/>
            <person name="Spatafora J.W."/>
            <person name="Nagy L.G."/>
            <person name="Kovacs G.M."/>
        </authorList>
    </citation>
    <scope>NUCLEOTIDE SEQUENCE [LARGE SCALE GENOMIC DNA]</scope>
    <source>
        <strain evidence="1 2">DSE2036</strain>
    </source>
</reference>
<gene>
    <name evidence="1" type="ORF">DM02DRAFT_372058</name>
</gene>
<accession>A0A2V1CZF1</accession>
<evidence type="ECO:0000313" key="1">
    <source>
        <dbReference type="EMBL" id="PVH91085.1"/>
    </source>
</evidence>
<dbReference type="EMBL" id="KZ805968">
    <property type="protein sequence ID" value="PVH91085.1"/>
    <property type="molecule type" value="Genomic_DNA"/>
</dbReference>
<name>A0A2V1CZF1_9PLEO</name>
<dbReference type="Proteomes" id="UP000244855">
    <property type="component" value="Unassembled WGS sequence"/>
</dbReference>
<proteinExistence type="predicted"/>
<dbReference type="AlphaFoldDB" id="A0A2V1CZF1"/>
<protein>
    <submittedName>
        <fullName evidence="1">Uncharacterized protein</fullName>
    </submittedName>
</protein>